<dbReference type="EMBL" id="CAMXCT030001068">
    <property type="protein sequence ID" value="CAL4773606.1"/>
    <property type="molecule type" value="Genomic_DNA"/>
</dbReference>
<gene>
    <name evidence="4" type="ORF">C1SCF055_LOCUS13660</name>
</gene>
<reference evidence="4" key="1">
    <citation type="submission" date="2022-10" db="EMBL/GenBank/DDBJ databases">
        <authorList>
            <person name="Chen Y."/>
            <person name="Dougan E. K."/>
            <person name="Chan C."/>
            <person name="Rhodes N."/>
            <person name="Thang M."/>
        </authorList>
    </citation>
    <scope>NUCLEOTIDE SEQUENCE</scope>
</reference>
<keyword evidence="1" id="KW-1015">Disulfide bond</keyword>
<evidence type="ECO:0000313" key="4">
    <source>
        <dbReference type="EMBL" id="CAI3986294.1"/>
    </source>
</evidence>
<keyword evidence="6" id="KW-1185">Reference proteome</keyword>
<dbReference type="InterPro" id="IPR006179">
    <property type="entry name" value="5_nucleotidase/apyrase"/>
</dbReference>
<evidence type="ECO:0000259" key="3">
    <source>
        <dbReference type="PROSITE" id="PS50958"/>
    </source>
</evidence>
<dbReference type="InterPro" id="IPR036907">
    <property type="entry name" value="5'-Nucleotdase_C_sf"/>
</dbReference>
<keyword evidence="2" id="KW-0732">Signal</keyword>
<sequence>MVLLPWLLWMSLVPSRGTGGTGSCKEIGCGGHDETCWCVASCWSFNDCCEDFASVCPEKPPSVQLAEVNFLVTTDLHSWIEGRKHQPHLDASLAHVASVLEHLRHSARSAMRDVFFFDNGDINDGTGLSASAEDHVEYLAPVLRSAKYDALNVGNHELYQRNGYGMLPGAACPIVGLKESGYIDSWNGRYLTSNVVWAKSQQPVGERYAVIEGEFGTKLLVFGFLYNMRDHCDAVQVLDVQDVVNSTWFQDAVDGYAAHVDAVVVLAHMDYRDDLVDLLWRTLRSRVGETKPIQVFAGHSHIRGYRQLDNFSSVYEAGCKLDTVGFLSFQHRSDGCGLDFDHANITGNVHDMAGALHLDLLRPNLTVNRALEAAKVAAGTDRVLGCSPEHYYLSNALQEKNSLWSFYMEKVVPGTLFDSEDQLAILGTGALSYDIFPGTFTVDDVYMTSPYGNFWLILQKISGEILQQLISKLNDPADFAGLASPLRGRGESGFRVPSYVSSSVPKPGKTYDLIFCDFDLEPIVQHLKDLVKQQHFDPQLFKPAMNTSSVLEAWFQKQPCGEETYI</sequence>
<dbReference type="Proteomes" id="UP001152797">
    <property type="component" value="Unassembled WGS sequence"/>
</dbReference>
<dbReference type="EMBL" id="CAMXCT010001068">
    <property type="protein sequence ID" value="CAI3986294.1"/>
    <property type="molecule type" value="Genomic_DNA"/>
</dbReference>
<evidence type="ECO:0000313" key="5">
    <source>
        <dbReference type="EMBL" id="CAL4773606.1"/>
    </source>
</evidence>
<dbReference type="SUPFAM" id="SSF56300">
    <property type="entry name" value="Metallo-dependent phosphatases"/>
    <property type="match status" value="1"/>
</dbReference>
<dbReference type="SUPFAM" id="SSF90188">
    <property type="entry name" value="Somatomedin B domain"/>
    <property type="match status" value="1"/>
</dbReference>
<dbReference type="GO" id="GO:0005829">
    <property type="term" value="C:cytosol"/>
    <property type="evidence" value="ECO:0007669"/>
    <property type="project" value="TreeGrafter"/>
</dbReference>
<dbReference type="Gene3D" id="3.90.780.10">
    <property type="entry name" value="5'-Nucleotidase, C-terminal domain"/>
    <property type="match status" value="1"/>
</dbReference>
<dbReference type="Pfam" id="PF21953">
    <property type="entry name" value="NadN_nucleosid_C"/>
    <property type="match status" value="1"/>
</dbReference>
<dbReference type="SUPFAM" id="SSF55816">
    <property type="entry name" value="5'-nucleotidase (syn. UDP-sugar hydrolase), C-terminal domain"/>
    <property type="match status" value="1"/>
</dbReference>
<dbReference type="EMBL" id="CAMXCT020001068">
    <property type="protein sequence ID" value="CAL1139669.1"/>
    <property type="molecule type" value="Genomic_DNA"/>
</dbReference>
<name>A0A9P1C765_9DINO</name>
<dbReference type="InterPro" id="IPR053828">
    <property type="entry name" value="Nucleosidase_C"/>
</dbReference>
<proteinExistence type="predicted"/>
<dbReference type="InterPro" id="IPR001212">
    <property type="entry name" value="Somatomedin_B_dom"/>
</dbReference>
<feature type="signal peptide" evidence="2">
    <location>
        <begin position="1"/>
        <end position="19"/>
    </location>
</feature>
<feature type="chain" id="PRO_5043270199" description="SMB domain-containing protein" evidence="2">
    <location>
        <begin position="20"/>
        <end position="566"/>
    </location>
</feature>
<comment type="caution">
    <text evidence="4">The sequence shown here is derived from an EMBL/GenBank/DDBJ whole genome shotgun (WGS) entry which is preliminary data.</text>
</comment>
<dbReference type="PANTHER" id="PTHR11575">
    <property type="entry name" value="5'-NUCLEOTIDASE-RELATED"/>
    <property type="match status" value="1"/>
</dbReference>
<evidence type="ECO:0000256" key="1">
    <source>
        <dbReference type="ARBA" id="ARBA00023157"/>
    </source>
</evidence>
<evidence type="ECO:0000256" key="2">
    <source>
        <dbReference type="SAM" id="SignalP"/>
    </source>
</evidence>
<protein>
    <recommendedName>
        <fullName evidence="3">SMB domain-containing protein</fullName>
    </recommendedName>
</protein>
<dbReference type="PANTHER" id="PTHR11575:SF22">
    <property type="entry name" value="ADL392WP"/>
    <property type="match status" value="1"/>
</dbReference>
<dbReference type="PROSITE" id="PS50958">
    <property type="entry name" value="SMB_2"/>
    <property type="match status" value="1"/>
</dbReference>
<evidence type="ECO:0000313" key="6">
    <source>
        <dbReference type="Proteomes" id="UP001152797"/>
    </source>
</evidence>
<feature type="domain" description="SMB" evidence="3">
    <location>
        <begin position="20"/>
        <end position="60"/>
    </location>
</feature>
<dbReference type="OrthoDB" id="7722975at2759"/>
<reference evidence="5 6" key="2">
    <citation type="submission" date="2024-05" db="EMBL/GenBank/DDBJ databases">
        <authorList>
            <person name="Chen Y."/>
            <person name="Shah S."/>
            <person name="Dougan E. K."/>
            <person name="Thang M."/>
            <person name="Chan C."/>
        </authorList>
    </citation>
    <scope>NUCLEOTIDE SEQUENCE [LARGE SCALE GENOMIC DNA]</scope>
</reference>
<dbReference type="Gene3D" id="3.60.21.10">
    <property type="match status" value="1"/>
</dbReference>
<organism evidence="4">
    <name type="scientific">Cladocopium goreaui</name>
    <dbReference type="NCBI Taxonomy" id="2562237"/>
    <lineage>
        <taxon>Eukaryota</taxon>
        <taxon>Sar</taxon>
        <taxon>Alveolata</taxon>
        <taxon>Dinophyceae</taxon>
        <taxon>Suessiales</taxon>
        <taxon>Symbiodiniaceae</taxon>
        <taxon>Cladocopium</taxon>
    </lineage>
</organism>
<dbReference type="InterPro" id="IPR036024">
    <property type="entry name" value="Somatomedin_B-like_dom_sf"/>
</dbReference>
<dbReference type="GO" id="GO:0016787">
    <property type="term" value="F:hydrolase activity"/>
    <property type="evidence" value="ECO:0007669"/>
    <property type="project" value="InterPro"/>
</dbReference>
<dbReference type="AlphaFoldDB" id="A0A9P1C765"/>
<accession>A0A9P1C765</accession>
<dbReference type="GO" id="GO:0009166">
    <property type="term" value="P:nucleotide catabolic process"/>
    <property type="evidence" value="ECO:0007669"/>
    <property type="project" value="InterPro"/>
</dbReference>
<dbReference type="InterPro" id="IPR029052">
    <property type="entry name" value="Metallo-depent_PP-like"/>
</dbReference>
<dbReference type="PROSITE" id="PS00524">
    <property type="entry name" value="SMB_1"/>
    <property type="match status" value="1"/>
</dbReference>